<keyword evidence="1" id="KW-0614">Plasmid</keyword>
<gene>
    <name evidence="1" type="ORF">OU989_22950</name>
</gene>
<sequence length="111" mass="13490">MNKRQRKKNQKKYLPIHADEFNLLTMTEDEQKKAWSEYLEFREKHAYCKTYRQLKEFKKANKGMIFYQFSIGNQMGKFLREVSNFGRKKSEHSITITQSLTENEKQMLKKI</sequence>
<proteinExistence type="predicted"/>
<geneLocation type="plasmid" evidence="1 2">
    <name>unnamed</name>
</geneLocation>
<evidence type="ECO:0000313" key="2">
    <source>
        <dbReference type="Proteomes" id="UP001219585"/>
    </source>
</evidence>
<reference evidence="1" key="1">
    <citation type="submission" date="2022-11" db="EMBL/GenBank/DDBJ databases">
        <title>Lysinibacillus irui.</title>
        <authorList>
            <person name="Akintayo S.O."/>
        </authorList>
    </citation>
    <scope>NUCLEOTIDE SEQUENCE</scope>
    <source>
        <strain evidence="1">IRB4-01</strain>
        <plasmid evidence="1">unnamed</plasmid>
    </source>
</reference>
<dbReference type="EMBL" id="CP113528">
    <property type="protein sequence ID" value="WDV09379.1"/>
    <property type="molecule type" value="Genomic_DNA"/>
</dbReference>
<dbReference type="AlphaFoldDB" id="A0AAJ5S0B1"/>
<name>A0AAJ5S0B1_9BACI</name>
<accession>A0AAJ5S0B1</accession>
<dbReference type="KEGG" id="liu:OU989_22950"/>
<organism evidence="1 2">
    <name type="scientific">Lysinibacillus irui</name>
    <dbReference type="NCBI Taxonomy" id="2998077"/>
    <lineage>
        <taxon>Bacteria</taxon>
        <taxon>Bacillati</taxon>
        <taxon>Bacillota</taxon>
        <taxon>Bacilli</taxon>
        <taxon>Bacillales</taxon>
        <taxon>Bacillaceae</taxon>
        <taxon>Lysinibacillus</taxon>
    </lineage>
</organism>
<dbReference type="Proteomes" id="UP001219585">
    <property type="component" value="Plasmid unnamed"/>
</dbReference>
<protein>
    <submittedName>
        <fullName evidence="1">Uncharacterized protein</fullName>
    </submittedName>
</protein>
<evidence type="ECO:0000313" key="1">
    <source>
        <dbReference type="EMBL" id="WDV09379.1"/>
    </source>
</evidence>
<dbReference type="RefSeq" id="WP_274797589.1">
    <property type="nucleotide sequence ID" value="NZ_CP113528.1"/>
</dbReference>